<evidence type="ECO:0000256" key="12">
    <source>
        <dbReference type="ARBA" id="ARBA00023128"/>
    </source>
</evidence>
<dbReference type="EMBL" id="MG737736">
    <property type="protein sequence ID" value="AWV83442.1"/>
    <property type="molecule type" value="Genomic_DNA"/>
</dbReference>
<keyword evidence="7 16" id="KW-0812">Transmembrane</keyword>
<evidence type="ECO:0000256" key="3">
    <source>
        <dbReference type="ARBA" id="ARBA00012944"/>
    </source>
</evidence>
<keyword evidence="9" id="KW-0249">Electron transport</keyword>
<evidence type="ECO:0000256" key="15">
    <source>
        <dbReference type="ARBA" id="ARBA00049551"/>
    </source>
</evidence>
<keyword evidence="6" id="KW-0679">Respiratory chain</keyword>
<reference evidence="17" key="1">
    <citation type="journal article" date="2018" name="J. Hered.">
        <title>One hundred mitochondrial genomes of cicadas.</title>
        <authorList>
            <person name="Lukasik P."/>
            <person name="Chong R.A."/>
            <person name="Nazario K."/>
            <person name="Matsuura Y."/>
            <person name="Bublitz D."/>
            <person name="Campbell M.A."/>
            <person name="Meyer M."/>
            <person name="Van Leuven J.T."/>
            <person name="Pessacq P."/>
            <person name="Veloso C."/>
            <person name="Simon C."/>
            <person name="McCutcheon J.P."/>
        </authorList>
    </citation>
    <scope>NUCLEOTIDE SEQUENCE</scope>
    <source>
        <strain evidence="17">AMPZEL</strain>
        <tissue evidence="17">Bacteriome</tissue>
    </source>
</reference>
<dbReference type="InterPro" id="IPR050269">
    <property type="entry name" value="ComplexI_Subunit6"/>
</dbReference>
<comment type="subcellular location">
    <subcellularLocation>
        <location evidence="1">Mitochondrion membrane</location>
        <topology evidence="1">Multi-pass membrane protein</topology>
    </subcellularLocation>
</comment>
<evidence type="ECO:0000256" key="10">
    <source>
        <dbReference type="ARBA" id="ARBA00022989"/>
    </source>
</evidence>
<keyword evidence="13 16" id="KW-0472">Membrane</keyword>
<evidence type="ECO:0000256" key="9">
    <source>
        <dbReference type="ARBA" id="ARBA00022982"/>
    </source>
</evidence>
<evidence type="ECO:0000256" key="6">
    <source>
        <dbReference type="ARBA" id="ARBA00022660"/>
    </source>
</evidence>
<keyword evidence="11" id="KW-0520">NAD</keyword>
<feature type="transmembrane region" description="Helical" evidence="16">
    <location>
        <begin position="125"/>
        <end position="150"/>
    </location>
</feature>
<accession>A0A3S5GKW4</accession>
<protein>
    <recommendedName>
        <fullName evidence="4">NADH-ubiquinone oxidoreductase chain 6</fullName>
        <ecNumber evidence="3">7.1.1.2</ecNumber>
    </recommendedName>
    <alternativeName>
        <fullName evidence="14">NADH dehydrogenase subunit 6</fullName>
    </alternativeName>
</protein>
<evidence type="ECO:0000256" key="8">
    <source>
        <dbReference type="ARBA" id="ARBA00022967"/>
    </source>
</evidence>
<evidence type="ECO:0000256" key="2">
    <source>
        <dbReference type="ARBA" id="ARBA00005698"/>
    </source>
</evidence>
<dbReference type="AlphaFoldDB" id="A0A3S5GKW4"/>
<keyword evidence="8" id="KW-1278">Translocase</keyword>
<evidence type="ECO:0000256" key="4">
    <source>
        <dbReference type="ARBA" id="ARBA00021095"/>
    </source>
</evidence>
<feature type="transmembrane region" description="Helical" evidence="16">
    <location>
        <begin position="76"/>
        <end position="95"/>
    </location>
</feature>
<evidence type="ECO:0000256" key="16">
    <source>
        <dbReference type="SAM" id="Phobius"/>
    </source>
</evidence>
<evidence type="ECO:0000256" key="11">
    <source>
        <dbReference type="ARBA" id="ARBA00023027"/>
    </source>
</evidence>
<comment type="catalytic activity">
    <reaction evidence="15">
        <text>a ubiquinone + NADH + 5 H(+)(in) = a ubiquinol + NAD(+) + 4 H(+)(out)</text>
        <dbReference type="Rhea" id="RHEA:29091"/>
        <dbReference type="Rhea" id="RHEA-COMP:9565"/>
        <dbReference type="Rhea" id="RHEA-COMP:9566"/>
        <dbReference type="ChEBI" id="CHEBI:15378"/>
        <dbReference type="ChEBI" id="CHEBI:16389"/>
        <dbReference type="ChEBI" id="CHEBI:17976"/>
        <dbReference type="ChEBI" id="CHEBI:57540"/>
        <dbReference type="ChEBI" id="CHEBI:57945"/>
        <dbReference type="EC" id="7.1.1.2"/>
    </reaction>
</comment>
<dbReference type="GO" id="GO:0031966">
    <property type="term" value="C:mitochondrial membrane"/>
    <property type="evidence" value="ECO:0007669"/>
    <property type="project" value="UniProtKB-SubCell"/>
</dbReference>
<name>A0A3S5GKW4_9HEMI</name>
<keyword evidence="10 16" id="KW-1133">Transmembrane helix</keyword>
<geneLocation type="mitochondrion" evidence="17"/>
<evidence type="ECO:0000256" key="13">
    <source>
        <dbReference type="ARBA" id="ARBA00023136"/>
    </source>
</evidence>
<evidence type="ECO:0000256" key="7">
    <source>
        <dbReference type="ARBA" id="ARBA00022692"/>
    </source>
</evidence>
<dbReference type="PANTHER" id="PTHR11435:SF1">
    <property type="entry name" value="NADH-UBIQUINONE OXIDOREDUCTASE CHAIN 6"/>
    <property type="match status" value="1"/>
</dbReference>
<keyword evidence="12 17" id="KW-0496">Mitochondrion</keyword>
<evidence type="ECO:0000313" key="17">
    <source>
        <dbReference type="EMBL" id="AWV83442.1"/>
    </source>
</evidence>
<evidence type="ECO:0000256" key="1">
    <source>
        <dbReference type="ARBA" id="ARBA00004225"/>
    </source>
</evidence>
<keyword evidence="5" id="KW-0813">Transport</keyword>
<sequence>MKIIMLLMIILSIDFIFMKHPLTMGLILLLQTVLSCLICSFYLSSYLFSYILYLIFIGGMLILFMYMASIASNEKFFYSIKLMMFNFSIILINLLDMIDMKMLSTNMNIVSYKCYSDFMMSKMYIIPSGMMTLIITIYLLFVLIVVINILTTNMLTLRSSI</sequence>
<feature type="transmembrane region" description="Helical" evidence="16">
    <location>
        <begin position="50"/>
        <end position="69"/>
    </location>
</feature>
<dbReference type="EC" id="7.1.1.2" evidence="3"/>
<feature type="transmembrane region" description="Helical" evidence="16">
    <location>
        <begin position="21"/>
        <end position="44"/>
    </location>
</feature>
<evidence type="ECO:0000256" key="14">
    <source>
        <dbReference type="ARBA" id="ARBA00031019"/>
    </source>
</evidence>
<proteinExistence type="inferred from homology"/>
<evidence type="ECO:0000256" key="5">
    <source>
        <dbReference type="ARBA" id="ARBA00022448"/>
    </source>
</evidence>
<comment type="similarity">
    <text evidence="2">Belongs to the complex I subunit 6 family.</text>
</comment>
<organism evidence="17">
    <name type="scientific">Amphipsalta zelandica</name>
    <name type="common">chorus cicada</name>
    <dbReference type="NCBI Taxonomy" id="1232797"/>
    <lineage>
        <taxon>Eukaryota</taxon>
        <taxon>Metazoa</taxon>
        <taxon>Ecdysozoa</taxon>
        <taxon>Arthropoda</taxon>
        <taxon>Hexapoda</taxon>
        <taxon>Insecta</taxon>
        <taxon>Pterygota</taxon>
        <taxon>Neoptera</taxon>
        <taxon>Paraneoptera</taxon>
        <taxon>Hemiptera</taxon>
        <taxon>Auchenorrhyncha</taxon>
        <taxon>Cicadoidea</taxon>
        <taxon>Cicadidae</taxon>
        <taxon>Cicadettinae</taxon>
        <taxon>Cicadettini</taxon>
        <taxon>Amphipsalta</taxon>
    </lineage>
</organism>
<dbReference type="GO" id="GO:0008137">
    <property type="term" value="F:NADH dehydrogenase (ubiquinone) activity"/>
    <property type="evidence" value="ECO:0007669"/>
    <property type="project" value="UniProtKB-EC"/>
</dbReference>
<dbReference type="PANTHER" id="PTHR11435">
    <property type="entry name" value="NADH UBIQUINONE OXIDOREDUCTASE SUBUNIT ND6"/>
    <property type="match status" value="1"/>
</dbReference>
<gene>
    <name evidence="17" type="primary">nad6</name>
</gene>